<dbReference type="GO" id="GO:0005576">
    <property type="term" value="C:extracellular region"/>
    <property type="evidence" value="ECO:0007669"/>
    <property type="project" value="UniProtKB-SubCell"/>
</dbReference>
<evidence type="ECO:0000313" key="9">
    <source>
        <dbReference type="EnsemblMetazoa" id="Aqu2.1.40205_001"/>
    </source>
</evidence>
<feature type="transmembrane region" description="Helical" evidence="8">
    <location>
        <begin position="1041"/>
        <end position="1058"/>
    </location>
</feature>
<feature type="transmembrane region" description="Helical" evidence="8">
    <location>
        <begin position="1078"/>
        <end position="1101"/>
    </location>
</feature>
<feature type="transmembrane region" description="Helical" evidence="8">
    <location>
        <begin position="920"/>
        <end position="944"/>
    </location>
</feature>
<dbReference type="InterPro" id="IPR006626">
    <property type="entry name" value="PbH1"/>
</dbReference>
<dbReference type="InterPro" id="IPR003368">
    <property type="entry name" value="POMP_repeat"/>
</dbReference>
<comment type="subcellular location">
    <subcellularLocation>
        <location evidence="1">Cell envelope</location>
    </subcellularLocation>
    <subcellularLocation>
        <location evidence="2">Cell outer membrane</location>
    </subcellularLocation>
    <subcellularLocation>
        <location evidence="3">Secreted</location>
    </subcellularLocation>
</comment>
<dbReference type="SUPFAM" id="SSF51126">
    <property type="entry name" value="Pectin lyase-like"/>
    <property type="match status" value="1"/>
</dbReference>
<feature type="transmembrane region" description="Helical" evidence="8">
    <location>
        <begin position="1007"/>
        <end position="1029"/>
    </location>
</feature>
<reference evidence="9" key="1">
    <citation type="submission" date="2017-05" db="UniProtKB">
        <authorList>
            <consortium name="EnsemblMetazoa"/>
        </authorList>
    </citation>
    <scope>IDENTIFICATION</scope>
</reference>
<sequence length="1149" mass="126757">MYCIFIQMVTLLSVLKMPLASLLMSISVLLNQNHALALVFYFLPGTHFLNSSIVISSRLNISFQGIGEMKEGPHETVLESPVVIQCAEDVTIEFGTCDNIQMGNLTFKSCGREFNSIVDYFTSSAISITNSVNVTIKYLSIQDSPGGAAAISVSNCQIIHSSFYLNNLNSTDNESSTVTVIFSSIITPRSIHAIFLMNHTNITNNRFIGLIVNPLQNNYNTSIHLNYLYTANNSVANVFVRSVTNLYDLFVTGLKTTGSLNGLVLTHNTLTENEYRYSPSIHMTNCFVSYNQLVGINIAWFSSFSGSLHLNSSTLSHNSGLYGSALLVNTDPFANEQFDIIVHNVTFDRNTISEAFYETLGVASSFIVTIGIFGSTDVVISNCTISNNEGSGLGIIDTYITFYGINIFHNNSAYNGGGIFMISSSFLFLTHGSMLRFSDNHANNSGGAINVQQIVLRVVSSNEQVTNRCFYQLQNNDDTHKYFYFENNTADVAGSVLYGGAMSYCIQGIYRASEHQFTNISKFVNQTGLSIISSDPRKVCFCEYTTPNCNLKSLTVSATPGESVPFIVAVVGQHDNTTTGTVSVSIGAPSNHNISSAVCTNLTQEVIVEANDPDKVTIHVRLTDFETNFFQPPLTINVNVNPCLPGTYLSQQSQVCVCDNNIKPVTTNCNGVTATVTKEGRSWLGVYENCTAINDECPYDYCIHSSITFPLSDPDRQCALNRSGLLCGKCKEGLSLMLGTNKCGDCTNDYLALLIPFLLAGMALVVLLIALNLTVTVGTINGLLFFANVVKIYQPLFFGLDYIPVLSQFISWINLDLGIETCFYAGMNTCAKTGLQFVFPFYLWFLIFLIIMLSRRSSKLSQLIGNNAVPVLCTLLLLSYTKILRTLISIFILVNPVSTCRSIGAVWFNNAEPYLSGCHLVLFIIAFIVLVVLLVPYTLFLLFFPLWELCRSKWSICTSLYLKLKPFFDAYAGPHTDLFRIWPGLLLLARIVIMLSTVVALDPVSEVTLGVLVALTAVLIITMSYVSVYKNKKIQSLDISYLVYLLIICYVIHGSLAQNNGDNSRIFYISRQIARVGIGATLSLSLISFLAIMVYHVYICVPWTKIKRNMRKNKPVQLEDIASESLPKTIVTTTVIPNLREPLLESSAD</sequence>
<keyword evidence="8" id="KW-0812">Transmembrane</keyword>
<evidence type="ECO:0000256" key="6">
    <source>
        <dbReference type="ARBA" id="ARBA00023136"/>
    </source>
</evidence>
<dbReference type="AlphaFoldDB" id="A0A1X7VK59"/>
<evidence type="ECO:0000256" key="7">
    <source>
        <dbReference type="ARBA" id="ARBA00023237"/>
    </source>
</evidence>
<evidence type="ECO:0000256" key="3">
    <source>
        <dbReference type="ARBA" id="ARBA00004613"/>
    </source>
</evidence>
<evidence type="ECO:0000256" key="8">
    <source>
        <dbReference type="SAM" id="Phobius"/>
    </source>
</evidence>
<evidence type="ECO:0000256" key="5">
    <source>
        <dbReference type="ARBA" id="ARBA00022729"/>
    </source>
</evidence>
<dbReference type="InParanoid" id="A0A1X7VK59"/>
<dbReference type="NCBIfam" id="TIGR01376">
    <property type="entry name" value="POMP_repeat"/>
    <property type="match status" value="1"/>
</dbReference>
<organism evidence="9">
    <name type="scientific">Amphimedon queenslandica</name>
    <name type="common">Sponge</name>
    <dbReference type="NCBI Taxonomy" id="400682"/>
    <lineage>
        <taxon>Eukaryota</taxon>
        <taxon>Metazoa</taxon>
        <taxon>Porifera</taxon>
        <taxon>Demospongiae</taxon>
        <taxon>Heteroscleromorpha</taxon>
        <taxon>Haplosclerida</taxon>
        <taxon>Niphatidae</taxon>
        <taxon>Amphimedon</taxon>
    </lineage>
</organism>
<proteinExistence type="predicted"/>
<keyword evidence="4" id="KW-0964">Secreted</keyword>
<keyword evidence="7" id="KW-0998">Cell outer membrane</keyword>
<evidence type="ECO:0000256" key="1">
    <source>
        <dbReference type="ARBA" id="ARBA00004196"/>
    </source>
</evidence>
<dbReference type="SMART" id="SM00710">
    <property type="entry name" value="PbH1"/>
    <property type="match status" value="6"/>
</dbReference>
<accession>A0A1X7VK59</accession>
<keyword evidence="5" id="KW-0732">Signal</keyword>
<feature type="transmembrane region" description="Helical" evidence="8">
    <location>
        <begin position="860"/>
        <end position="880"/>
    </location>
</feature>
<feature type="transmembrane region" description="Helical" evidence="8">
    <location>
        <begin position="981"/>
        <end position="1001"/>
    </location>
</feature>
<evidence type="ECO:0000256" key="4">
    <source>
        <dbReference type="ARBA" id="ARBA00022525"/>
    </source>
</evidence>
<feature type="transmembrane region" description="Helical" evidence="8">
    <location>
        <begin position="834"/>
        <end position="854"/>
    </location>
</feature>
<dbReference type="OrthoDB" id="5989148at2759"/>
<dbReference type="InterPro" id="IPR011050">
    <property type="entry name" value="Pectin_lyase_fold/virulence"/>
</dbReference>
<dbReference type="EnsemblMetazoa" id="Aqu2.1.40205_001">
    <property type="protein sequence ID" value="Aqu2.1.40205_001"/>
    <property type="gene ID" value="Aqu2.1.40205"/>
</dbReference>
<evidence type="ECO:0000256" key="2">
    <source>
        <dbReference type="ARBA" id="ARBA00004442"/>
    </source>
</evidence>
<keyword evidence="8" id="KW-1133">Transmembrane helix</keyword>
<name>A0A1X7VK59_AMPQE</name>
<protein>
    <submittedName>
        <fullName evidence="9">Uncharacterized protein</fullName>
    </submittedName>
</protein>
<keyword evidence="6 8" id="KW-0472">Membrane</keyword>
<feature type="transmembrane region" description="Helical" evidence="8">
    <location>
        <begin position="887"/>
        <end position="908"/>
    </location>
</feature>